<feature type="active site" description="Proton acceptor; specific for D-alanine" evidence="7">
    <location>
        <position position="41"/>
    </location>
</feature>
<dbReference type="OrthoDB" id="9813814at2"/>
<dbReference type="EC" id="5.1.1.1" evidence="4 7"/>
<dbReference type="EMBL" id="CP024201">
    <property type="protein sequence ID" value="ATQ43643.1"/>
    <property type="molecule type" value="Genomic_DNA"/>
</dbReference>
<dbReference type="InterPro" id="IPR029066">
    <property type="entry name" value="PLP-binding_barrel"/>
</dbReference>
<dbReference type="InterPro" id="IPR011079">
    <property type="entry name" value="Ala_racemase_C"/>
</dbReference>
<evidence type="ECO:0000256" key="3">
    <source>
        <dbReference type="ARBA" id="ARBA00007880"/>
    </source>
</evidence>
<comment type="similarity">
    <text evidence="3 7">Belongs to the alanine racemase family.</text>
</comment>
<dbReference type="PANTHER" id="PTHR30511">
    <property type="entry name" value="ALANINE RACEMASE"/>
    <property type="match status" value="1"/>
</dbReference>
<sequence>MPCTDDRNSAGRLTVDLDALVRNYRAIAARTAPVPVAAVVKADAYGLGAAPIAAALAAAGCRHFFVAHLLEARRLKDRLPNDADLFVLNGLTPGAEAEAADLGVIPVLNTLPQVRAWTALAAERGGVLPAAIQLDSGMSRLGLAPAELDALLAEPVLLSRLDLRLVMSHLACGDAADGVASAEQLAAFLTQADRLPTAPRSLSNSAGSFLDARFHFDLVRPGLALYGAEPHEVPGRALEPVVSLQARIIQLREVPAGARIGYGYSFEAPRPMRLATIGIGYADGWPRALSNRGAAWRGEARLPIVGRVSMDSTILDISALPADALVEGDDVELIGLHQSLDAVAAAAGSITHEILTGLGPRLHRSYHGTQS</sequence>
<name>A0A2D2B063_9CAUL</name>
<evidence type="ECO:0000313" key="11">
    <source>
        <dbReference type="EMBL" id="ATQ43643.1"/>
    </source>
</evidence>
<comment type="catalytic activity">
    <reaction evidence="1 7">
        <text>L-alanine = D-alanine</text>
        <dbReference type="Rhea" id="RHEA:20249"/>
        <dbReference type="ChEBI" id="CHEBI:57416"/>
        <dbReference type="ChEBI" id="CHEBI:57972"/>
        <dbReference type="EC" id="5.1.1.1"/>
    </reaction>
</comment>
<dbReference type="AlphaFoldDB" id="A0A2D2B063"/>
<keyword evidence="6 7" id="KW-0413">Isomerase</keyword>
<organism evidence="11 12">
    <name type="scientific">Caulobacter mirabilis</name>
    <dbReference type="NCBI Taxonomy" id="69666"/>
    <lineage>
        <taxon>Bacteria</taxon>
        <taxon>Pseudomonadati</taxon>
        <taxon>Pseudomonadota</taxon>
        <taxon>Alphaproteobacteria</taxon>
        <taxon>Caulobacterales</taxon>
        <taxon>Caulobacteraceae</taxon>
        <taxon>Caulobacter</taxon>
    </lineage>
</organism>
<dbReference type="Pfam" id="PF00842">
    <property type="entry name" value="Ala_racemase_C"/>
    <property type="match status" value="1"/>
</dbReference>
<feature type="binding site" evidence="7 9">
    <location>
        <position position="140"/>
    </location>
    <ligand>
        <name>substrate</name>
    </ligand>
</feature>
<keyword evidence="12" id="KW-1185">Reference proteome</keyword>
<evidence type="ECO:0000256" key="6">
    <source>
        <dbReference type="ARBA" id="ARBA00023235"/>
    </source>
</evidence>
<feature type="modified residue" description="N6-(pyridoxal phosphate)lysine" evidence="7 8">
    <location>
        <position position="41"/>
    </location>
</feature>
<comment type="pathway">
    <text evidence="7">Amino-acid biosynthesis; D-alanine biosynthesis; D-alanine from L-alanine: step 1/1.</text>
</comment>
<protein>
    <recommendedName>
        <fullName evidence="4 7">Alanine racemase</fullName>
        <ecNumber evidence="4 7">5.1.1.1</ecNumber>
    </recommendedName>
</protein>
<dbReference type="RefSeq" id="WP_099622892.1">
    <property type="nucleotide sequence ID" value="NZ_CP024201.1"/>
</dbReference>
<comment type="cofactor">
    <cofactor evidence="2 7 8">
        <name>pyridoxal 5'-phosphate</name>
        <dbReference type="ChEBI" id="CHEBI:597326"/>
    </cofactor>
</comment>
<feature type="active site" description="Proton acceptor; specific for L-alanine" evidence="7">
    <location>
        <position position="262"/>
    </location>
</feature>
<dbReference type="SMART" id="SM01005">
    <property type="entry name" value="Ala_racemase_C"/>
    <property type="match status" value="1"/>
</dbReference>
<comment type="function">
    <text evidence="7">Catalyzes the interconversion of L-alanine and D-alanine. May also act on other amino acids.</text>
</comment>
<dbReference type="PROSITE" id="PS00395">
    <property type="entry name" value="ALANINE_RACEMASE"/>
    <property type="match status" value="1"/>
</dbReference>
<dbReference type="NCBIfam" id="TIGR00492">
    <property type="entry name" value="alr"/>
    <property type="match status" value="1"/>
</dbReference>
<feature type="binding site" evidence="7 9">
    <location>
        <position position="310"/>
    </location>
    <ligand>
        <name>substrate</name>
    </ligand>
</feature>
<dbReference type="KEGG" id="cmb:CSW64_15190"/>
<dbReference type="Gene3D" id="3.20.20.10">
    <property type="entry name" value="Alanine racemase"/>
    <property type="match status" value="1"/>
</dbReference>
<reference evidence="11 12" key="1">
    <citation type="submission" date="2017-10" db="EMBL/GenBank/DDBJ databases">
        <title>Genome sequence of Caulobacter mirabilis FWC38.</title>
        <authorList>
            <person name="Fiebig A."/>
            <person name="Crosson S."/>
        </authorList>
    </citation>
    <scope>NUCLEOTIDE SEQUENCE [LARGE SCALE GENOMIC DNA]</scope>
    <source>
        <strain evidence="11 12">FWC 38</strain>
    </source>
</reference>
<dbReference type="SUPFAM" id="SSF51419">
    <property type="entry name" value="PLP-binding barrel"/>
    <property type="match status" value="1"/>
</dbReference>
<dbReference type="GO" id="GO:0030170">
    <property type="term" value="F:pyridoxal phosphate binding"/>
    <property type="evidence" value="ECO:0007669"/>
    <property type="project" value="UniProtKB-UniRule"/>
</dbReference>
<accession>A0A2D2B063</accession>
<proteinExistence type="inferred from homology"/>
<dbReference type="PANTHER" id="PTHR30511:SF0">
    <property type="entry name" value="ALANINE RACEMASE, CATABOLIC-RELATED"/>
    <property type="match status" value="1"/>
</dbReference>
<evidence type="ECO:0000259" key="10">
    <source>
        <dbReference type="SMART" id="SM01005"/>
    </source>
</evidence>
<dbReference type="InterPro" id="IPR009006">
    <property type="entry name" value="Ala_racemase/Decarboxylase_C"/>
</dbReference>
<keyword evidence="5 7" id="KW-0663">Pyridoxal phosphate</keyword>
<dbReference type="InterPro" id="IPR020622">
    <property type="entry name" value="Ala_racemase_pyridoxalP-BS"/>
</dbReference>
<evidence type="ECO:0000256" key="2">
    <source>
        <dbReference type="ARBA" id="ARBA00001933"/>
    </source>
</evidence>
<dbReference type="SUPFAM" id="SSF50621">
    <property type="entry name" value="Alanine racemase C-terminal domain-like"/>
    <property type="match status" value="1"/>
</dbReference>
<evidence type="ECO:0000256" key="4">
    <source>
        <dbReference type="ARBA" id="ARBA00013089"/>
    </source>
</evidence>
<dbReference type="Proteomes" id="UP000228945">
    <property type="component" value="Chromosome"/>
</dbReference>
<dbReference type="Pfam" id="PF01168">
    <property type="entry name" value="Ala_racemase_N"/>
    <property type="match status" value="1"/>
</dbReference>
<feature type="domain" description="Alanine racemase C-terminal" evidence="10">
    <location>
        <begin position="241"/>
        <end position="367"/>
    </location>
</feature>
<evidence type="ECO:0000256" key="7">
    <source>
        <dbReference type="HAMAP-Rule" id="MF_01201"/>
    </source>
</evidence>
<evidence type="ECO:0000256" key="1">
    <source>
        <dbReference type="ARBA" id="ARBA00000316"/>
    </source>
</evidence>
<dbReference type="GO" id="GO:0005829">
    <property type="term" value="C:cytosol"/>
    <property type="evidence" value="ECO:0007669"/>
    <property type="project" value="TreeGrafter"/>
</dbReference>
<dbReference type="CDD" id="cd00430">
    <property type="entry name" value="PLPDE_III_AR"/>
    <property type="match status" value="1"/>
</dbReference>
<dbReference type="HAMAP" id="MF_01201">
    <property type="entry name" value="Ala_racemase"/>
    <property type="match status" value="1"/>
</dbReference>
<evidence type="ECO:0000256" key="5">
    <source>
        <dbReference type="ARBA" id="ARBA00022898"/>
    </source>
</evidence>
<gene>
    <name evidence="11" type="primary">alr</name>
    <name evidence="11" type="ORF">CSW64_15190</name>
</gene>
<dbReference type="GO" id="GO:0030632">
    <property type="term" value="P:D-alanine biosynthetic process"/>
    <property type="evidence" value="ECO:0007669"/>
    <property type="project" value="UniProtKB-UniRule"/>
</dbReference>
<evidence type="ECO:0000256" key="8">
    <source>
        <dbReference type="PIRSR" id="PIRSR600821-50"/>
    </source>
</evidence>
<dbReference type="Gene3D" id="2.40.37.10">
    <property type="entry name" value="Lyase, Ornithine Decarboxylase, Chain A, domain 1"/>
    <property type="match status" value="1"/>
</dbReference>
<dbReference type="InterPro" id="IPR001608">
    <property type="entry name" value="Ala_racemase_N"/>
</dbReference>
<evidence type="ECO:0000313" key="12">
    <source>
        <dbReference type="Proteomes" id="UP000228945"/>
    </source>
</evidence>
<evidence type="ECO:0000256" key="9">
    <source>
        <dbReference type="PIRSR" id="PIRSR600821-52"/>
    </source>
</evidence>
<dbReference type="GO" id="GO:0008784">
    <property type="term" value="F:alanine racemase activity"/>
    <property type="evidence" value="ECO:0007669"/>
    <property type="project" value="UniProtKB-UniRule"/>
</dbReference>
<dbReference type="InterPro" id="IPR000821">
    <property type="entry name" value="Ala_racemase"/>
</dbReference>
<dbReference type="PRINTS" id="PR00992">
    <property type="entry name" value="ALARACEMASE"/>
</dbReference>
<dbReference type="UniPathway" id="UPA00042">
    <property type="reaction ID" value="UER00497"/>
</dbReference>